<dbReference type="InterPro" id="IPR011009">
    <property type="entry name" value="Kinase-like_dom_sf"/>
</dbReference>
<comment type="function">
    <text evidence="6">Catalyzes the GTP-dependent phosphorylation of 5-hydroxy-L-lysine.</text>
</comment>
<reference evidence="10 11" key="1">
    <citation type="submission" date="2020-11" db="EMBL/GenBank/DDBJ databases">
        <title>Vibrio nitrifigilis sp. nov., a marine nitrogen-fixing bacterium isolated from the lagoon sediment of an islet inside an atoll.</title>
        <authorList>
            <person name="Wang L.-T."/>
            <person name="Shieh W.Y."/>
        </authorList>
    </citation>
    <scope>NUCLEOTIDE SEQUENCE [LARGE SCALE GENOMIC DNA]</scope>
    <source>
        <strain evidence="10 11">NFV-1</strain>
    </source>
</reference>
<keyword evidence="4" id="KW-0418">Kinase</keyword>
<dbReference type="EMBL" id="JADPMR010000004">
    <property type="protein sequence ID" value="MBF9003544.1"/>
    <property type="molecule type" value="Genomic_DNA"/>
</dbReference>
<dbReference type="Gene3D" id="3.90.1200.10">
    <property type="match status" value="1"/>
</dbReference>
<organism evidence="10 11">
    <name type="scientific">Vibrio nitrifigilis</name>
    <dbReference type="NCBI Taxonomy" id="2789781"/>
    <lineage>
        <taxon>Bacteria</taxon>
        <taxon>Pseudomonadati</taxon>
        <taxon>Pseudomonadota</taxon>
        <taxon>Gammaproteobacteria</taxon>
        <taxon>Vibrionales</taxon>
        <taxon>Vibrionaceae</taxon>
        <taxon>Vibrio</taxon>
    </lineage>
</organism>
<dbReference type="Pfam" id="PF01636">
    <property type="entry name" value="APH"/>
    <property type="match status" value="1"/>
</dbReference>
<protein>
    <recommendedName>
        <fullName evidence="8">Hydroxylysine kinase</fullName>
        <ecNumber evidence="7">2.7.1.81</ecNumber>
    </recommendedName>
</protein>
<keyword evidence="2" id="KW-0963">Cytoplasm</keyword>
<evidence type="ECO:0000256" key="1">
    <source>
        <dbReference type="ARBA" id="ARBA00004496"/>
    </source>
</evidence>
<dbReference type="PANTHER" id="PTHR21064:SF1">
    <property type="entry name" value="HYDROXYLYSINE KINASE"/>
    <property type="match status" value="1"/>
</dbReference>
<proteinExistence type="predicted"/>
<keyword evidence="3" id="KW-0808">Transferase</keyword>
<name>A0ABS0GMR3_9VIBR</name>
<comment type="subcellular location">
    <subcellularLocation>
        <location evidence="1">Cytoplasm</location>
    </subcellularLocation>
</comment>
<gene>
    <name evidence="10" type="ORF">I1A42_23980</name>
</gene>
<evidence type="ECO:0000256" key="8">
    <source>
        <dbReference type="ARBA" id="ARBA00040505"/>
    </source>
</evidence>
<evidence type="ECO:0000256" key="4">
    <source>
        <dbReference type="ARBA" id="ARBA00022777"/>
    </source>
</evidence>
<dbReference type="PANTHER" id="PTHR21064">
    <property type="entry name" value="AMINOGLYCOSIDE PHOSPHOTRANSFERASE DOMAIN-CONTAINING PROTEIN-RELATED"/>
    <property type="match status" value="1"/>
</dbReference>
<sequence>MTKSDTRPIDIADFGAELKTKAVIIQPAEAQAIALEHYGLQGKVKWLWGEKDSNYQLTLTDGTEYLLKILNSGEVREVTQLHSKALLQVEQYDSGIPLQRIVKTCDGELDCRVNDNTGTERGVRLVTFVPGKAQTQFNRSSEQRKNVGRILARLQTALSPITLDSDLPPIIWDMSHASMMRGFIEFIDDIELRHRLTQALDCFDNEIIPVMDQLPTQFIHNDFNPENVLVDQQCPNEVCGIIDFGDMAYAPVLFDTAVAISYQLGTSENVLDEACDVIKGYASIKSMSPLEIELLYPAIIMRIVMRLTISAWRATIFPDQKTHLLRFWPTLKTQLTLLDAIGREEMTRRFFTIFEEAENE</sequence>
<dbReference type="Proteomes" id="UP000597206">
    <property type="component" value="Unassembled WGS sequence"/>
</dbReference>
<evidence type="ECO:0000256" key="3">
    <source>
        <dbReference type="ARBA" id="ARBA00022679"/>
    </source>
</evidence>
<keyword evidence="11" id="KW-1185">Reference proteome</keyword>
<dbReference type="EC" id="2.7.1.81" evidence="7"/>
<comment type="caution">
    <text evidence="10">The sequence shown here is derived from an EMBL/GenBank/DDBJ whole genome shotgun (WGS) entry which is preliminary data.</text>
</comment>
<evidence type="ECO:0000256" key="2">
    <source>
        <dbReference type="ARBA" id="ARBA00022490"/>
    </source>
</evidence>
<evidence type="ECO:0000256" key="6">
    <source>
        <dbReference type="ARBA" id="ARBA00037368"/>
    </source>
</evidence>
<dbReference type="SUPFAM" id="SSF56112">
    <property type="entry name" value="Protein kinase-like (PK-like)"/>
    <property type="match status" value="1"/>
</dbReference>
<evidence type="ECO:0000313" key="11">
    <source>
        <dbReference type="Proteomes" id="UP000597206"/>
    </source>
</evidence>
<comment type="catalytic activity">
    <reaction evidence="5">
        <text>(5R)-5-hydroxy-L-lysine + GTP = (5R)-5-phosphooxy-L-lysine + GDP + H(+)</text>
        <dbReference type="Rhea" id="RHEA:19049"/>
        <dbReference type="ChEBI" id="CHEBI:15378"/>
        <dbReference type="ChEBI" id="CHEBI:37565"/>
        <dbReference type="ChEBI" id="CHEBI:57882"/>
        <dbReference type="ChEBI" id="CHEBI:58189"/>
        <dbReference type="ChEBI" id="CHEBI:58357"/>
        <dbReference type="EC" id="2.7.1.81"/>
    </reaction>
</comment>
<dbReference type="InterPro" id="IPR050249">
    <property type="entry name" value="Pseudomonas-type_ThrB"/>
</dbReference>
<evidence type="ECO:0000256" key="5">
    <source>
        <dbReference type="ARBA" id="ARBA00036820"/>
    </source>
</evidence>
<evidence type="ECO:0000313" key="10">
    <source>
        <dbReference type="EMBL" id="MBF9003544.1"/>
    </source>
</evidence>
<feature type="domain" description="Aminoglycoside phosphotransferase" evidence="9">
    <location>
        <begin position="49"/>
        <end position="269"/>
    </location>
</feature>
<dbReference type="RefSeq" id="WP_196125489.1">
    <property type="nucleotide sequence ID" value="NZ_JADPMR010000004.1"/>
</dbReference>
<evidence type="ECO:0000259" key="9">
    <source>
        <dbReference type="Pfam" id="PF01636"/>
    </source>
</evidence>
<dbReference type="InterPro" id="IPR002575">
    <property type="entry name" value="Aminoglycoside_PTrfase"/>
</dbReference>
<accession>A0ABS0GMR3</accession>
<evidence type="ECO:0000256" key="7">
    <source>
        <dbReference type="ARBA" id="ARBA00038873"/>
    </source>
</evidence>